<dbReference type="Pfam" id="PF02163">
    <property type="entry name" value="Peptidase_M50"/>
    <property type="match status" value="1"/>
</dbReference>
<dbReference type="KEGG" id="chq:AQ619_08655"/>
<evidence type="ECO:0000313" key="13">
    <source>
        <dbReference type="EMBL" id="ALL13417.1"/>
    </source>
</evidence>
<sequence>MLGFMQSAIAYIIAFPLVILVVVTVHELGHFWAAKACKVEIEKFSIGFGRAIVSWRDRDGVQWQIGWLPLGGYVRFAGDENAASVPDQQDLASLRTAIERREGQAAVSRYLHFKPLWQRAFIVVAGPLANFVLAIVLFAALLGVFGETVRRPVISGVNAGSPAAAAGFRQGDVILSADGRTVKNFGELETYALLRSDVPIRFKIERDKQTLELVATPALVEVSDGFGGSQKAGELGFGAPPLIANVEPGSAADKAGLRRGDLVQKADGAAIGSFEDLTQHVAQSGGRPIAFDVYRDGATIQVLATPRLQTRPDAAGKPSTRLLLGVAGGLPASDVQRVRYNPVEALAGGVARTWDVLETTVYYLGRVIRLEVSAEQISGPIGIAKTSGQLAQAGAAGAADFPSMLLGSAVALIWLSAILSVSVGFMNLLPIPVLDGGHLLFYAYEAVARRPLGARLQAAGYRVGLALLLSFMLFATWNDLQRLSVFKFFGGLFS</sequence>
<dbReference type="PANTHER" id="PTHR42837:SF2">
    <property type="entry name" value="MEMBRANE METALLOPROTEASE ARASP2, CHLOROPLASTIC-RELATED"/>
    <property type="match status" value="1"/>
</dbReference>
<evidence type="ECO:0000313" key="14">
    <source>
        <dbReference type="Proteomes" id="UP000056905"/>
    </source>
</evidence>
<dbReference type="SUPFAM" id="SSF50156">
    <property type="entry name" value="PDZ domain-like"/>
    <property type="match status" value="2"/>
</dbReference>
<dbReference type="InterPro" id="IPR008915">
    <property type="entry name" value="Peptidase_M50"/>
</dbReference>
<keyword evidence="8 11" id="KW-1133">Transmembrane helix</keyword>
<dbReference type="GO" id="GO:0016020">
    <property type="term" value="C:membrane"/>
    <property type="evidence" value="ECO:0007669"/>
    <property type="project" value="UniProtKB-SubCell"/>
</dbReference>
<keyword evidence="4 13" id="KW-0645">Protease</keyword>
<keyword evidence="7 11" id="KW-0862">Zinc</keyword>
<evidence type="ECO:0000256" key="9">
    <source>
        <dbReference type="ARBA" id="ARBA00023049"/>
    </source>
</evidence>
<evidence type="ECO:0000256" key="11">
    <source>
        <dbReference type="RuleBase" id="RU362031"/>
    </source>
</evidence>
<dbReference type="AlphaFoldDB" id="A0A0P0P058"/>
<dbReference type="NCBIfam" id="TIGR00054">
    <property type="entry name" value="RIP metalloprotease RseP"/>
    <property type="match status" value="1"/>
</dbReference>
<protein>
    <recommendedName>
        <fullName evidence="11">Zinc metalloprotease</fullName>
        <ecNumber evidence="11">3.4.24.-</ecNumber>
    </recommendedName>
</protein>
<dbReference type="PROSITE" id="PS50106">
    <property type="entry name" value="PDZ"/>
    <property type="match status" value="2"/>
</dbReference>
<evidence type="ECO:0000256" key="10">
    <source>
        <dbReference type="ARBA" id="ARBA00023136"/>
    </source>
</evidence>
<dbReference type="InterPro" id="IPR041489">
    <property type="entry name" value="PDZ_6"/>
</dbReference>
<organism evidence="13 14">
    <name type="scientific">Caulobacter henricii</name>
    <dbReference type="NCBI Taxonomy" id="69395"/>
    <lineage>
        <taxon>Bacteria</taxon>
        <taxon>Pseudomonadati</taxon>
        <taxon>Pseudomonadota</taxon>
        <taxon>Alphaproteobacteria</taxon>
        <taxon>Caulobacterales</taxon>
        <taxon>Caulobacteraceae</taxon>
        <taxon>Caulobacter</taxon>
    </lineage>
</organism>
<keyword evidence="10 11" id="KW-0472">Membrane</keyword>
<name>A0A0P0P058_9CAUL</name>
<dbReference type="EMBL" id="CP013002">
    <property type="protein sequence ID" value="ALL13417.1"/>
    <property type="molecule type" value="Genomic_DNA"/>
</dbReference>
<keyword evidence="9 11" id="KW-0482">Metalloprotease</keyword>
<dbReference type="OrthoDB" id="9782003at2"/>
<dbReference type="GO" id="GO:0006508">
    <property type="term" value="P:proteolysis"/>
    <property type="evidence" value="ECO:0007669"/>
    <property type="project" value="UniProtKB-KW"/>
</dbReference>
<dbReference type="CDD" id="cd23081">
    <property type="entry name" value="cpPDZ_EcRseP-like"/>
    <property type="match status" value="2"/>
</dbReference>
<reference evidence="13 14" key="1">
    <citation type="submission" date="2015-10" db="EMBL/GenBank/DDBJ databases">
        <title>Conservation of the essential genome among Caulobacter and Brevundimonas species.</title>
        <authorList>
            <person name="Scott D."/>
            <person name="Ely B."/>
        </authorList>
    </citation>
    <scope>NUCLEOTIDE SEQUENCE [LARGE SCALE GENOMIC DNA]</scope>
    <source>
        <strain evidence="13 14">CB4</strain>
    </source>
</reference>
<keyword evidence="11" id="KW-0479">Metal-binding</keyword>
<dbReference type="EC" id="3.4.24.-" evidence="11"/>
<evidence type="ECO:0000256" key="8">
    <source>
        <dbReference type="ARBA" id="ARBA00022989"/>
    </source>
</evidence>
<dbReference type="STRING" id="69395.AQ619_08655"/>
<evidence type="ECO:0000256" key="1">
    <source>
        <dbReference type="ARBA" id="ARBA00001947"/>
    </source>
</evidence>
<dbReference type="GO" id="GO:0004222">
    <property type="term" value="F:metalloendopeptidase activity"/>
    <property type="evidence" value="ECO:0007669"/>
    <property type="project" value="InterPro"/>
</dbReference>
<evidence type="ECO:0000256" key="6">
    <source>
        <dbReference type="ARBA" id="ARBA00022801"/>
    </source>
</evidence>
<comment type="cofactor">
    <cofactor evidence="1 11">
        <name>Zn(2+)</name>
        <dbReference type="ChEBI" id="CHEBI:29105"/>
    </cofactor>
</comment>
<dbReference type="SMART" id="SM00228">
    <property type="entry name" value="PDZ"/>
    <property type="match status" value="2"/>
</dbReference>
<dbReference type="CDD" id="cd06163">
    <property type="entry name" value="S2P-M50_PDZ_RseP-like"/>
    <property type="match status" value="2"/>
</dbReference>
<dbReference type="InterPro" id="IPR036034">
    <property type="entry name" value="PDZ_sf"/>
</dbReference>
<accession>A0A0P0P058</accession>
<dbReference type="Gene3D" id="2.30.42.10">
    <property type="match status" value="2"/>
</dbReference>
<keyword evidence="14" id="KW-1185">Reference proteome</keyword>
<comment type="similarity">
    <text evidence="3 11">Belongs to the peptidase M50B family.</text>
</comment>
<comment type="subcellular location">
    <subcellularLocation>
        <location evidence="2">Membrane</location>
        <topology evidence="2">Multi-pass membrane protein</topology>
    </subcellularLocation>
</comment>
<dbReference type="GO" id="GO:0046872">
    <property type="term" value="F:metal ion binding"/>
    <property type="evidence" value="ECO:0007669"/>
    <property type="project" value="UniProtKB-KW"/>
</dbReference>
<keyword evidence="6 11" id="KW-0378">Hydrolase</keyword>
<gene>
    <name evidence="13" type="ORF">AQ619_08655</name>
</gene>
<keyword evidence="5 11" id="KW-0812">Transmembrane</keyword>
<feature type="domain" description="PDZ" evidence="12">
    <location>
        <begin position="219"/>
        <end position="282"/>
    </location>
</feature>
<evidence type="ECO:0000256" key="3">
    <source>
        <dbReference type="ARBA" id="ARBA00007931"/>
    </source>
</evidence>
<feature type="transmembrane region" description="Helical" evidence="11">
    <location>
        <begin position="7"/>
        <end position="25"/>
    </location>
</feature>
<evidence type="ECO:0000259" key="12">
    <source>
        <dbReference type="PROSITE" id="PS50106"/>
    </source>
</evidence>
<feature type="transmembrane region" description="Helical" evidence="11">
    <location>
        <begin position="120"/>
        <end position="145"/>
    </location>
</feature>
<dbReference type="PANTHER" id="PTHR42837">
    <property type="entry name" value="REGULATOR OF SIGMA-E PROTEASE RSEP"/>
    <property type="match status" value="1"/>
</dbReference>
<evidence type="ECO:0000256" key="2">
    <source>
        <dbReference type="ARBA" id="ARBA00004141"/>
    </source>
</evidence>
<feature type="transmembrane region" description="Helical" evidence="11">
    <location>
        <begin position="409"/>
        <end position="429"/>
    </location>
</feature>
<evidence type="ECO:0000256" key="4">
    <source>
        <dbReference type="ARBA" id="ARBA00022670"/>
    </source>
</evidence>
<evidence type="ECO:0000256" key="5">
    <source>
        <dbReference type="ARBA" id="ARBA00022692"/>
    </source>
</evidence>
<evidence type="ECO:0000256" key="7">
    <source>
        <dbReference type="ARBA" id="ARBA00022833"/>
    </source>
</evidence>
<proteinExistence type="inferred from homology"/>
<feature type="domain" description="PDZ" evidence="12">
    <location>
        <begin position="134"/>
        <end position="196"/>
    </location>
</feature>
<dbReference type="InterPro" id="IPR004387">
    <property type="entry name" value="Pept_M50_Zn"/>
</dbReference>
<feature type="transmembrane region" description="Helical" evidence="11">
    <location>
        <begin position="459"/>
        <end position="477"/>
    </location>
</feature>
<dbReference type="Pfam" id="PF17820">
    <property type="entry name" value="PDZ_6"/>
    <property type="match status" value="2"/>
</dbReference>
<dbReference type="Proteomes" id="UP000056905">
    <property type="component" value="Chromosome"/>
</dbReference>
<dbReference type="InterPro" id="IPR001478">
    <property type="entry name" value="PDZ"/>
</dbReference>